<gene>
    <name evidence="2" type="ORF">GMDG_01029</name>
</gene>
<feature type="region of interest" description="Disordered" evidence="1">
    <location>
        <begin position="38"/>
        <end position="64"/>
    </location>
</feature>
<evidence type="ECO:0000313" key="2">
    <source>
        <dbReference type="EMBL" id="ELR02503.1"/>
    </source>
</evidence>
<feature type="compositionally biased region" description="Polar residues" evidence="1">
    <location>
        <begin position="345"/>
        <end position="356"/>
    </location>
</feature>
<keyword evidence="3" id="KW-1185">Reference proteome</keyword>
<feature type="compositionally biased region" description="Polar residues" evidence="1">
    <location>
        <begin position="110"/>
        <end position="122"/>
    </location>
</feature>
<feature type="compositionally biased region" description="Basic and acidic residues" evidence="1">
    <location>
        <begin position="304"/>
        <end position="323"/>
    </location>
</feature>
<sequence>MATVNMNCVEFYDPNPKPALKASHAQLTKLVLNKHLPSLQPSISPPGDAESARNVQDSDSLHDSLPSLNELFQASRNGDTPQMPHQNHKPLHILKCQLIDESRLLTDATTPTSIYVPGNNQKEPLIIEDDSDDESDDEAEAGVASSDLLASIEDQDASECGLATQDTASTPSSLFGPFTPQDSEYPNADCFSKDGQQRPSFAELDSTFPVQVRRPSPNCSEPAETTGQDQINLGVEKAIVDEMRLSPRERAGGLCDRGGVCDIEDDLRQTSAEAGQSPPLSAAYSQYNQMDQESQNNTDVRGISSEERLCEKTIEQQHCQQKEQEDEDEDDIEVTSGEDKGPISYCQQINESLQNQRVEDNARSNRQSCARRSDKTSTGGEYLIY</sequence>
<evidence type="ECO:0000256" key="1">
    <source>
        <dbReference type="SAM" id="MobiDB-lite"/>
    </source>
</evidence>
<protein>
    <submittedName>
        <fullName evidence="2">Uncharacterized protein</fullName>
    </submittedName>
</protein>
<organism evidence="2 3">
    <name type="scientific">Pseudogymnoascus destructans (strain ATCC MYA-4855 / 20631-21)</name>
    <name type="common">Bat white-nose syndrome fungus</name>
    <name type="synonym">Geomyces destructans</name>
    <dbReference type="NCBI Taxonomy" id="658429"/>
    <lineage>
        <taxon>Eukaryota</taxon>
        <taxon>Fungi</taxon>
        <taxon>Dikarya</taxon>
        <taxon>Ascomycota</taxon>
        <taxon>Pezizomycotina</taxon>
        <taxon>Leotiomycetes</taxon>
        <taxon>Thelebolales</taxon>
        <taxon>Thelebolaceae</taxon>
        <taxon>Pseudogymnoascus</taxon>
    </lineage>
</organism>
<dbReference type="Proteomes" id="UP000011064">
    <property type="component" value="Unassembled WGS sequence"/>
</dbReference>
<evidence type="ECO:0000313" key="3">
    <source>
        <dbReference type="Proteomes" id="UP000011064"/>
    </source>
</evidence>
<feature type="compositionally biased region" description="Acidic residues" evidence="1">
    <location>
        <begin position="126"/>
        <end position="140"/>
    </location>
</feature>
<dbReference type="AlphaFoldDB" id="L8FPT6"/>
<feature type="compositionally biased region" description="Acidic residues" evidence="1">
    <location>
        <begin position="324"/>
        <end position="333"/>
    </location>
</feature>
<feature type="compositionally biased region" description="Polar residues" evidence="1">
    <location>
        <begin position="283"/>
        <end position="299"/>
    </location>
</feature>
<reference evidence="3" key="1">
    <citation type="submission" date="2010-09" db="EMBL/GenBank/DDBJ databases">
        <title>The genome sequence of Geomyces destructans 20631-21.</title>
        <authorList>
            <consortium name="The Broad Institute Genome Sequencing Platform"/>
            <person name="Cuomo C.A."/>
            <person name="Blehert D.S."/>
            <person name="Lorch J.M."/>
            <person name="Young S.K."/>
            <person name="Zeng Q."/>
            <person name="Gargeya S."/>
            <person name="Fitzgerald M."/>
            <person name="Haas B."/>
            <person name="Abouelleil A."/>
            <person name="Alvarado L."/>
            <person name="Arachchi H.M."/>
            <person name="Berlin A."/>
            <person name="Brown A."/>
            <person name="Chapman S.B."/>
            <person name="Chen Z."/>
            <person name="Dunbar C."/>
            <person name="Freedman E."/>
            <person name="Gearin G."/>
            <person name="Gellesch M."/>
            <person name="Goldberg J."/>
            <person name="Griggs A."/>
            <person name="Gujja S."/>
            <person name="Heiman D."/>
            <person name="Howarth C."/>
            <person name="Larson L."/>
            <person name="Lui A."/>
            <person name="MacDonald P.J.P."/>
            <person name="Montmayeur A."/>
            <person name="Murphy C."/>
            <person name="Neiman D."/>
            <person name="Pearson M."/>
            <person name="Priest M."/>
            <person name="Roberts A."/>
            <person name="Saif S."/>
            <person name="Shea T."/>
            <person name="Shenoy N."/>
            <person name="Sisk P."/>
            <person name="Stolte C."/>
            <person name="Sykes S."/>
            <person name="Wortman J."/>
            <person name="Nusbaum C."/>
            <person name="Birren B."/>
        </authorList>
    </citation>
    <scope>NUCLEOTIDE SEQUENCE [LARGE SCALE GENOMIC DNA]</scope>
    <source>
        <strain evidence="3">ATCC MYA-4855 / 20631-21</strain>
    </source>
</reference>
<accession>L8FPT6</accession>
<proteinExistence type="predicted"/>
<dbReference type="VEuPathDB" id="FungiDB:GMDG_01029"/>
<dbReference type="EMBL" id="GL573180">
    <property type="protein sequence ID" value="ELR02503.1"/>
    <property type="molecule type" value="Genomic_DNA"/>
</dbReference>
<name>L8FPT6_PSED2</name>
<dbReference type="InParanoid" id="L8FPT6"/>
<dbReference type="HOGENOM" id="CLU_009651_1_0_1"/>
<feature type="region of interest" description="Disordered" evidence="1">
    <location>
        <begin position="270"/>
        <end position="385"/>
    </location>
</feature>
<feature type="region of interest" description="Disordered" evidence="1">
    <location>
        <begin position="110"/>
        <end position="144"/>
    </location>
</feature>